<protein>
    <submittedName>
        <fullName evidence="3">Thioredoxin-like</fullName>
    </submittedName>
</protein>
<gene>
    <name evidence="3" type="ORF">SAMN05421766_102757</name>
</gene>
<dbReference type="RefSeq" id="WP_076454615.1">
    <property type="nucleotide sequence ID" value="NZ_FTOB01000002.1"/>
</dbReference>
<dbReference type="PANTHER" id="PTHR15337:SF11">
    <property type="entry name" value="THIOREDOXIN DOMAIN-CONTAINING PROTEIN"/>
    <property type="match status" value="1"/>
</dbReference>
<organism evidence="3 4">
    <name type="scientific">Zobellia uliginosa</name>
    <dbReference type="NCBI Taxonomy" id="143224"/>
    <lineage>
        <taxon>Bacteria</taxon>
        <taxon>Pseudomonadati</taxon>
        <taxon>Bacteroidota</taxon>
        <taxon>Flavobacteriia</taxon>
        <taxon>Flavobacteriales</taxon>
        <taxon>Flavobacteriaceae</taxon>
        <taxon>Zobellia</taxon>
    </lineage>
</organism>
<proteinExistence type="predicted"/>
<dbReference type="Proteomes" id="UP000185728">
    <property type="component" value="Unassembled WGS sequence"/>
</dbReference>
<feature type="domain" description="Thioredoxin" evidence="2">
    <location>
        <begin position="2"/>
        <end position="148"/>
    </location>
</feature>
<evidence type="ECO:0000313" key="4">
    <source>
        <dbReference type="Proteomes" id="UP000185728"/>
    </source>
</evidence>
<accession>A0ABY1KP78</accession>
<dbReference type="InterPro" id="IPR013766">
    <property type="entry name" value="Thioredoxin_domain"/>
</dbReference>
<keyword evidence="4" id="KW-1185">Reference proteome</keyword>
<dbReference type="SUPFAM" id="SSF52833">
    <property type="entry name" value="Thioredoxin-like"/>
    <property type="match status" value="1"/>
</dbReference>
<comment type="caution">
    <text evidence="3">The sequence shown here is derived from an EMBL/GenBank/DDBJ whole genome shotgun (WGS) entry which is preliminary data.</text>
</comment>
<dbReference type="Pfam" id="PF13899">
    <property type="entry name" value="Thioredoxin_7"/>
    <property type="match status" value="1"/>
</dbReference>
<name>A0ABY1KP78_9FLAO</name>
<evidence type="ECO:0000313" key="3">
    <source>
        <dbReference type="EMBL" id="SIS56499.1"/>
    </source>
</evidence>
<evidence type="ECO:0000259" key="2">
    <source>
        <dbReference type="PROSITE" id="PS51352"/>
    </source>
</evidence>
<evidence type="ECO:0000256" key="1">
    <source>
        <dbReference type="ARBA" id="ARBA00022729"/>
    </source>
</evidence>
<keyword evidence="1" id="KW-0732">Signal</keyword>
<dbReference type="Gene3D" id="3.40.30.10">
    <property type="entry name" value="Glutaredoxin"/>
    <property type="match status" value="1"/>
</dbReference>
<dbReference type="EMBL" id="FTOB01000002">
    <property type="protein sequence ID" value="SIS56499.1"/>
    <property type="molecule type" value="Genomic_DNA"/>
</dbReference>
<reference evidence="3 4" key="1">
    <citation type="submission" date="2017-01" db="EMBL/GenBank/DDBJ databases">
        <authorList>
            <person name="Varghese N."/>
            <person name="Submissions S."/>
        </authorList>
    </citation>
    <scope>NUCLEOTIDE SEQUENCE [LARGE SCALE GENOMIC DNA]</scope>
    <source>
        <strain evidence="3 4">DSM 2061</strain>
    </source>
</reference>
<dbReference type="InterPro" id="IPR051099">
    <property type="entry name" value="AGR/TXD"/>
</dbReference>
<dbReference type="PROSITE" id="PS51352">
    <property type="entry name" value="THIOREDOXIN_2"/>
    <property type="match status" value="1"/>
</dbReference>
<dbReference type="InterPro" id="IPR036249">
    <property type="entry name" value="Thioredoxin-like_sf"/>
</dbReference>
<sequence>MKFLLLFFLPFCLLGQTDTPIKEVDWLKNYDSAMHISKEENKNVLVYFTGSDWCPPCKMLKRDLFDTDEFYELSKNYVLLYIDIPRNRDLLSTEQWEHNQVLLKKLNKKGVFPLLTILSPKGKVVNEYSGYGMTGEVSYHLKFLEKNK</sequence>
<dbReference type="PANTHER" id="PTHR15337">
    <property type="entry name" value="ANTERIOR GRADIENT PROTEIN-RELATED"/>
    <property type="match status" value="1"/>
</dbReference>